<dbReference type="Gene3D" id="2.60.40.680">
    <property type="match status" value="1"/>
</dbReference>
<dbReference type="NCBIfam" id="TIGR04183">
    <property type="entry name" value="Por_Secre_tail"/>
    <property type="match status" value="1"/>
</dbReference>
<dbReference type="AlphaFoldDB" id="A0A660SJJ5"/>
<protein>
    <recommendedName>
        <fullName evidence="3">T9SS type A sorting domain-containing protein</fullName>
    </recommendedName>
</protein>
<reference evidence="1 2" key="1">
    <citation type="submission" date="2018-06" db="EMBL/GenBank/DDBJ databases">
        <title>Extensive metabolic versatility and redundancy in microbially diverse, dynamic hydrothermal sediments.</title>
        <authorList>
            <person name="Dombrowski N."/>
            <person name="Teske A."/>
            <person name="Baker B.J."/>
        </authorList>
    </citation>
    <scope>NUCLEOTIDE SEQUENCE [LARGE SCALE GENOMIC DNA]</scope>
    <source>
        <strain evidence="1">B36_G15</strain>
    </source>
</reference>
<dbReference type="InterPro" id="IPR026444">
    <property type="entry name" value="Secre_tail"/>
</dbReference>
<dbReference type="EMBL" id="QNBE01000024">
    <property type="protein sequence ID" value="RKX70873.1"/>
    <property type="molecule type" value="Genomic_DNA"/>
</dbReference>
<accession>A0A660SJJ5</accession>
<gene>
    <name evidence="1" type="ORF">DRP53_03500</name>
</gene>
<name>A0A660SJJ5_UNCW3</name>
<organism evidence="1 2">
    <name type="scientific">candidate division WOR-3 bacterium</name>
    <dbReference type="NCBI Taxonomy" id="2052148"/>
    <lineage>
        <taxon>Bacteria</taxon>
        <taxon>Bacteria division WOR-3</taxon>
    </lineage>
</organism>
<evidence type="ECO:0008006" key="3">
    <source>
        <dbReference type="Google" id="ProtNLM"/>
    </source>
</evidence>
<sequence>MKQLIIITILLVPLYGQLTNDTLFIPSVSGSPGEQVVLPIYIKNTVAYQGWQIPIRFGDGNSPVYCDSISEVGSCMENWDWKSYFVNNCEWDNVQTCGAAGIVDMMLQDSLEPGYWLVTTLYITIDSNASPQTIRVDTTTASWYQGGPQLDYVVSVHGQSYHTEVVAGSITIEGIGVGESKRNSLPFTITPTIIHAGEPIKIRFTGARNSRVVLRLIDISGRILTTLYDGLLSRGNLELSCPSSNLSPGIYFLTLTGADETYTTKILIY</sequence>
<comment type="caution">
    <text evidence="1">The sequence shown here is derived from an EMBL/GenBank/DDBJ whole genome shotgun (WGS) entry which is preliminary data.</text>
</comment>
<evidence type="ECO:0000313" key="2">
    <source>
        <dbReference type="Proteomes" id="UP000268469"/>
    </source>
</evidence>
<dbReference type="Proteomes" id="UP000268469">
    <property type="component" value="Unassembled WGS sequence"/>
</dbReference>
<proteinExistence type="predicted"/>
<evidence type="ECO:0000313" key="1">
    <source>
        <dbReference type="EMBL" id="RKX70873.1"/>
    </source>
</evidence>